<reference evidence="2 3" key="1">
    <citation type="submission" date="2016-11" db="EMBL/GenBank/DDBJ databases">
        <authorList>
            <person name="Jaros S."/>
            <person name="Januszkiewicz K."/>
            <person name="Wedrychowicz H."/>
        </authorList>
    </citation>
    <scope>NUCLEOTIDE SEQUENCE [LARGE SCALE GENOMIC DNA]</scope>
    <source>
        <strain evidence="2 3">DSM 17918</strain>
    </source>
</reference>
<accession>A0A1M5BPW6</accession>
<gene>
    <name evidence="2" type="ORF">SAMN02746089_01923</name>
</gene>
<dbReference type="Gene3D" id="3.30.70.2660">
    <property type="match status" value="1"/>
</dbReference>
<dbReference type="InterPro" id="IPR013422">
    <property type="entry name" value="CRISPR-assoc_prot_Cas5_N"/>
</dbReference>
<evidence type="ECO:0000313" key="3">
    <source>
        <dbReference type="Proteomes" id="UP000184088"/>
    </source>
</evidence>
<organism evidence="2 3">
    <name type="scientific">Caldanaerobius fijiensis DSM 17918</name>
    <dbReference type="NCBI Taxonomy" id="1121256"/>
    <lineage>
        <taxon>Bacteria</taxon>
        <taxon>Bacillati</taxon>
        <taxon>Bacillota</taxon>
        <taxon>Clostridia</taxon>
        <taxon>Thermoanaerobacterales</taxon>
        <taxon>Thermoanaerobacteraceae</taxon>
        <taxon>Caldanaerobius</taxon>
    </lineage>
</organism>
<sequence length="252" mass="28844">MKVVSFSVNGKMAHFRKVYSNASALSYFIPPRTTISGIVAGLLGREKDTYYEMFSIDKCKIAVACQTPIKKCMQKLNYLMIKSKNDLNGSAENHSQTATELVIPFNMRTGYVSYQIWIHHSDNKVMEKLEWIINDTPIYHSQGISLALGTAFNLGWLENKGVYEAEEIYKSEVVDMYSVIPMDYIDDIKLPSIPGKWYRLIKEEVPLEFNKDREITERGLKNMLINLEGGSVTVTAKQYVKLDNGLNIMWMQ</sequence>
<dbReference type="NCBIfam" id="TIGR02593">
    <property type="entry name" value="CRISPR_cas5"/>
    <property type="match status" value="1"/>
</dbReference>
<keyword evidence="1" id="KW-0051">Antiviral defense</keyword>
<dbReference type="EMBL" id="FQVH01000023">
    <property type="protein sequence ID" value="SHF44451.1"/>
    <property type="molecule type" value="Genomic_DNA"/>
</dbReference>
<dbReference type="RefSeq" id="WP_073344608.1">
    <property type="nucleotide sequence ID" value="NZ_FQVH01000023.1"/>
</dbReference>
<keyword evidence="3" id="KW-1185">Reference proteome</keyword>
<dbReference type="STRING" id="1121256.SAMN02746089_01923"/>
<dbReference type="OrthoDB" id="1805474at2"/>
<protein>
    <submittedName>
        <fullName evidence="2">CRISPR-associated protein, Cas5h family</fullName>
    </submittedName>
</protein>
<dbReference type="AlphaFoldDB" id="A0A1M5BPW6"/>
<name>A0A1M5BPW6_9THEO</name>
<evidence type="ECO:0000313" key="2">
    <source>
        <dbReference type="EMBL" id="SHF44451.1"/>
    </source>
</evidence>
<dbReference type="GO" id="GO:0051607">
    <property type="term" value="P:defense response to virus"/>
    <property type="evidence" value="ECO:0007669"/>
    <property type="project" value="UniProtKB-KW"/>
</dbReference>
<proteinExistence type="predicted"/>
<dbReference type="Proteomes" id="UP000184088">
    <property type="component" value="Unassembled WGS sequence"/>
</dbReference>
<evidence type="ECO:0000256" key="1">
    <source>
        <dbReference type="ARBA" id="ARBA00023118"/>
    </source>
</evidence>